<organism evidence="1 2">
    <name type="scientific">Ambrosiozyma monospora</name>
    <name type="common">Yeast</name>
    <name type="synonym">Endomycopsis monosporus</name>
    <dbReference type="NCBI Taxonomy" id="43982"/>
    <lineage>
        <taxon>Eukaryota</taxon>
        <taxon>Fungi</taxon>
        <taxon>Dikarya</taxon>
        <taxon>Ascomycota</taxon>
        <taxon>Saccharomycotina</taxon>
        <taxon>Pichiomycetes</taxon>
        <taxon>Pichiales</taxon>
        <taxon>Pichiaceae</taxon>
        <taxon>Ambrosiozyma</taxon>
    </lineage>
</organism>
<keyword evidence="2" id="KW-1185">Reference proteome</keyword>
<sequence length="198" mass="22462">MSQQLLSKYFKVKSSSPKKLNEEQQKPEIPNHDSNSSLTIDLTADDDIIQTRTEEEPISASQISSSETVDPSMPQDQSSLKKGKKLEIFKFQMKESSSKLGENNDMKKKRTISQADDNTTITGLQSKTRPNTKRQQTNPVKNKPKSKSKSKLTPLDEQFVMLKRDNLDKILAIQVGYKNETTTNLVTALFLTIDYMFI</sequence>
<gene>
    <name evidence="1" type="ORF">Amon02_000353400</name>
</gene>
<proteinExistence type="predicted"/>
<protein>
    <submittedName>
        <fullName evidence="1">Unnamed protein product</fullName>
    </submittedName>
</protein>
<comment type="caution">
    <text evidence="1">The sequence shown here is derived from an EMBL/GenBank/DDBJ whole genome shotgun (WGS) entry which is preliminary data.</text>
</comment>
<reference evidence="1" key="1">
    <citation type="submission" date="2023-04" db="EMBL/GenBank/DDBJ databases">
        <title>Ambrosiozyma monospora NBRC 10751.</title>
        <authorList>
            <person name="Ichikawa N."/>
            <person name="Sato H."/>
            <person name="Tonouchi N."/>
        </authorList>
    </citation>
    <scope>NUCLEOTIDE SEQUENCE</scope>
    <source>
        <strain evidence="1">NBRC 10751</strain>
    </source>
</reference>
<evidence type="ECO:0000313" key="2">
    <source>
        <dbReference type="Proteomes" id="UP001165064"/>
    </source>
</evidence>
<accession>A0ACB5T105</accession>
<dbReference type="EMBL" id="BSXS01002263">
    <property type="protein sequence ID" value="GME78626.1"/>
    <property type="molecule type" value="Genomic_DNA"/>
</dbReference>
<name>A0ACB5T105_AMBMO</name>
<evidence type="ECO:0000313" key="1">
    <source>
        <dbReference type="EMBL" id="GME78626.1"/>
    </source>
</evidence>
<dbReference type="Proteomes" id="UP001165064">
    <property type="component" value="Unassembled WGS sequence"/>
</dbReference>